<keyword evidence="1" id="KW-0472">Membrane</keyword>
<keyword evidence="1" id="KW-1133">Transmembrane helix</keyword>
<evidence type="ECO:0000313" key="3">
    <source>
        <dbReference type="Proteomes" id="UP000575241"/>
    </source>
</evidence>
<accession>A0A7W7NR77</accession>
<dbReference type="Proteomes" id="UP000575241">
    <property type="component" value="Unassembled WGS sequence"/>
</dbReference>
<organism evidence="2 3">
    <name type="scientific">Sphingomonas kyeonggiensis</name>
    <dbReference type="NCBI Taxonomy" id="1268553"/>
    <lineage>
        <taxon>Bacteria</taxon>
        <taxon>Pseudomonadati</taxon>
        <taxon>Pseudomonadota</taxon>
        <taxon>Alphaproteobacteria</taxon>
        <taxon>Sphingomonadales</taxon>
        <taxon>Sphingomonadaceae</taxon>
        <taxon>Sphingomonas</taxon>
    </lineage>
</organism>
<gene>
    <name evidence="2" type="ORF">HNP52_002039</name>
</gene>
<dbReference type="RefSeq" id="WP_184166341.1">
    <property type="nucleotide sequence ID" value="NZ_JACHLN010000002.1"/>
</dbReference>
<protein>
    <submittedName>
        <fullName evidence="2">Uncharacterized protein</fullName>
    </submittedName>
</protein>
<sequence length="174" mass="19145">MIWNILVGDAGPRPVIRKLLIGFLLAVVGCLGTLATQGLSKNIYNHFRPSPHRYLEGAYSGYWVWTDQNNRKSSTRDTVYFESIEDGKLIGRGVDPALGNYNFKGSVKTLRNRVRNARIIAAYLNDAGTAQPAQSGSFELEVAQSDPVILKGKWTGFLDGARISGTAVLTKEQE</sequence>
<keyword evidence="1" id="KW-0812">Transmembrane</keyword>
<evidence type="ECO:0000313" key="2">
    <source>
        <dbReference type="EMBL" id="MBB4838970.1"/>
    </source>
</evidence>
<feature type="transmembrane region" description="Helical" evidence="1">
    <location>
        <begin position="20"/>
        <end position="39"/>
    </location>
</feature>
<evidence type="ECO:0000256" key="1">
    <source>
        <dbReference type="SAM" id="Phobius"/>
    </source>
</evidence>
<comment type="caution">
    <text evidence="2">The sequence shown here is derived from an EMBL/GenBank/DDBJ whole genome shotgun (WGS) entry which is preliminary data.</text>
</comment>
<dbReference type="EMBL" id="JACHLN010000002">
    <property type="protein sequence ID" value="MBB4838970.1"/>
    <property type="molecule type" value="Genomic_DNA"/>
</dbReference>
<proteinExistence type="predicted"/>
<keyword evidence="3" id="KW-1185">Reference proteome</keyword>
<dbReference type="AlphaFoldDB" id="A0A7W7NR77"/>
<name>A0A7W7NR77_9SPHN</name>
<reference evidence="2 3" key="1">
    <citation type="submission" date="2020-08" db="EMBL/GenBank/DDBJ databases">
        <title>Functional genomics of gut bacteria from endangered species of beetles.</title>
        <authorList>
            <person name="Carlos-Shanley C."/>
        </authorList>
    </citation>
    <scope>NUCLEOTIDE SEQUENCE [LARGE SCALE GENOMIC DNA]</scope>
    <source>
        <strain evidence="2 3">S00224</strain>
    </source>
</reference>